<evidence type="ECO:0000256" key="1">
    <source>
        <dbReference type="SAM" id="MobiDB-lite"/>
    </source>
</evidence>
<dbReference type="EMBL" id="AWWV01007171">
    <property type="protein sequence ID" value="OMO97876.1"/>
    <property type="molecule type" value="Genomic_DNA"/>
</dbReference>
<organism evidence="2 3">
    <name type="scientific">Corchorus capsularis</name>
    <name type="common">Jute</name>
    <dbReference type="NCBI Taxonomy" id="210143"/>
    <lineage>
        <taxon>Eukaryota</taxon>
        <taxon>Viridiplantae</taxon>
        <taxon>Streptophyta</taxon>
        <taxon>Embryophyta</taxon>
        <taxon>Tracheophyta</taxon>
        <taxon>Spermatophyta</taxon>
        <taxon>Magnoliopsida</taxon>
        <taxon>eudicotyledons</taxon>
        <taxon>Gunneridae</taxon>
        <taxon>Pentapetalae</taxon>
        <taxon>rosids</taxon>
        <taxon>malvids</taxon>
        <taxon>Malvales</taxon>
        <taxon>Malvaceae</taxon>
        <taxon>Grewioideae</taxon>
        <taxon>Apeibeae</taxon>
        <taxon>Corchorus</taxon>
    </lineage>
</organism>
<feature type="compositionally biased region" description="Basic residues" evidence="1">
    <location>
        <begin position="53"/>
        <end position="62"/>
    </location>
</feature>
<dbReference type="AlphaFoldDB" id="A0A1R3JSP6"/>
<evidence type="ECO:0000313" key="2">
    <source>
        <dbReference type="EMBL" id="OMO97876.1"/>
    </source>
</evidence>
<protein>
    <submittedName>
        <fullName evidence="2">Uncharacterized protein</fullName>
    </submittedName>
</protein>
<evidence type="ECO:0000313" key="3">
    <source>
        <dbReference type="Proteomes" id="UP000188268"/>
    </source>
</evidence>
<gene>
    <name evidence="2" type="ORF">CCACVL1_04422</name>
</gene>
<feature type="region of interest" description="Disordered" evidence="1">
    <location>
        <begin position="37"/>
        <end position="62"/>
    </location>
</feature>
<feature type="non-terminal residue" evidence="2">
    <location>
        <position position="1"/>
    </location>
</feature>
<name>A0A1R3JSP6_COCAP</name>
<proteinExistence type="predicted"/>
<keyword evidence="3" id="KW-1185">Reference proteome</keyword>
<reference evidence="2 3" key="1">
    <citation type="submission" date="2013-09" db="EMBL/GenBank/DDBJ databases">
        <title>Corchorus capsularis genome sequencing.</title>
        <authorList>
            <person name="Alam M."/>
            <person name="Haque M.S."/>
            <person name="Islam M.S."/>
            <person name="Emdad E.M."/>
            <person name="Islam M.M."/>
            <person name="Ahmed B."/>
            <person name="Halim A."/>
            <person name="Hossen Q.M.M."/>
            <person name="Hossain M.Z."/>
            <person name="Ahmed R."/>
            <person name="Khan M.M."/>
            <person name="Islam R."/>
            <person name="Rashid M.M."/>
            <person name="Khan S.A."/>
            <person name="Rahman M.S."/>
            <person name="Alam M."/>
        </authorList>
    </citation>
    <scope>NUCLEOTIDE SEQUENCE [LARGE SCALE GENOMIC DNA]</scope>
    <source>
        <strain evidence="3">cv. CVL-1</strain>
        <tissue evidence="2">Whole seedling</tissue>
    </source>
</reference>
<comment type="caution">
    <text evidence="2">The sequence shown here is derived from an EMBL/GenBank/DDBJ whole genome shotgun (WGS) entry which is preliminary data.</text>
</comment>
<dbReference type="Proteomes" id="UP000188268">
    <property type="component" value="Unassembled WGS sequence"/>
</dbReference>
<sequence length="62" mass="7255">TERNKGFCLDLLERRVRRFLTFSERERKGRDFIGRGARIKERLPPTNSPSGGSHRRSWSAPI</sequence>
<dbReference type="Gramene" id="OMO97876">
    <property type="protein sequence ID" value="OMO97876"/>
    <property type="gene ID" value="CCACVL1_04422"/>
</dbReference>
<accession>A0A1R3JSP6</accession>